<dbReference type="Pfam" id="PF01475">
    <property type="entry name" value="FUR"/>
    <property type="match status" value="1"/>
</dbReference>
<dbReference type="Proteomes" id="UP000575083">
    <property type="component" value="Unassembled WGS sequence"/>
</dbReference>
<dbReference type="GO" id="GO:1900376">
    <property type="term" value="P:regulation of secondary metabolite biosynthetic process"/>
    <property type="evidence" value="ECO:0007669"/>
    <property type="project" value="TreeGrafter"/>
</dbReference>
<dbReference type="InterPro" id="IPR036390">
    <property type="entry name" value="WH_DNA-bd_sf"/>
</dbReference>
<dbReference type="InterPro" id="IPR036388">
    <property type="entry name" value="WH-like_DNA-bd_sf"/>
</dbReference>
<dbReference type="SUPFAM" id="SSF46785">
    <property type="entry name" value="Winged helix' DNA-binding domain"/>
    <property type="match status" value="1"/>
</dbReference>
<comment type="cofactor">
    <cofactor evidence="1">
        <name>Zn(2+)</name>
        <dbReference type="ChEBI" id="CHEBI:29105"/>
    </cofactor>
    <text evidence="1">Binds 1 zinc ion per subunit.</text>
</comment>
<evidence type="ECO:0000313" key="2">
    <source>
        <dbReference type="EMBL" id="MBB6557719.1"/>
    </source>
</evidence>
<dbReference type="GO" id="GO:0045892">
    <property type="term" value="P:negative regulation of DNA-templated transcription"/>
    <property type="evidence" value="ECO:0007669"/>
    <property type="project" value="TreeGrafter"/>
</dbReference>
<dbReference type="Gene3D" id="1.10.10.10">
    <property type="entry name" value="Winged helix-like DNA-binding domain superfamily/Winged helix DNA-binding domain"/>
    <property type="match status" value="1"/>
</dbReference>
<dbReference type="PANTHER" id="PTHR33202">
    <property type="entry name" value="ZINC UPTAKE REGULATION PROTEIN"/>
    <property type="match status" value="1"/>
</dbReference>
<evidence type="ECO:0000313" key="3">
    <source>
        <dbReference type="Proteomes" id="UP000575083"/>
    </source>
</evidence>
<comment type="caution">
    <text evidence="2">The sequence shown here is derived from an EMBL/GenBank/DDBJ whole genome shotgun (WGS) entry which is preliminary data.</text>
</comment>
<keyword evidence="1" id="KW-0862">Zinc</keyword>
<keyword evidence="3" id="KW-1185">Reference proteome</keyword>
<organism evidence="2 3">
    <name type="scientific">Acidovorax soli</name>
    <dbReference type="NCBI Taxonomy" id="592050"/>
    <lineage>
        <taxon>Bacteria</taxon>
        <taxon>Pseudomonadati</taxon>
        <taxon>Pseudomonadota</taxon>
        <taxon>Betaproteobacteria</taxon>
        <taxon>Burkholderiales</taxon>
        <taxon>Comamonadaceae</taxon>
        <taxon>Acidovorax</taxon>
    </lineage>
</organism>
<dbReference type="GO" id="GO:0000976">
    <property type="term" value="F:transcription cis-regulatory region binding"/>
    <property type="evidence" value="ECO:0007669"/>
    <property type="project" value="TreeGrafter"/>
</dbReference>
<feature type="binding site" evidence="1">
    <location>
        <position position="104"/>
    </location>
    <ligand>
        <name>Zn(2+)</name>
        <dbReference type="ChEBI" id="CHEBI:29105"/>
    </ligand>
</feature>
<keyword evidence="1" id="KW-0479">Metal-binding</keyword>
<evidence type="ECO:0000256" key="1">
    <source>
        <dbReference type="PIRSR" id="PIRSR602481-1"/>
    </source>
</evidence>
<protein>
    <submittedName>
        <fullName evidence="2">Fe2+ or Zn2+ uptake regulation protein</fullName>
    </submittedName>
</protein>
<feature type="binding site" evidence="1">
    <location>
        <position position="101"/>
    </location>
    <ligand>
        <name>Zn(2+)</name>
        <dbReference type="ChEBI" id="CHEBI:29105"/>
    </ligand>
</feature>
<gene>
    <name evidence="2" type="ORF">HNP48_000383</name>
</gene>
<dbReference type="AlphaFoldDB" id="A0A7X0P9U1"/>
<dbReference type="RefSeq" id="WP_184855155.1">
    <property type="nucleotide sequence ID" value="NZ_JACHLK010000001.1"/>
</dbReference>
<dbReference type="EMBL" id="JACHLK010000001">
    <property type="protein sequence ID" value="MBB6557719.1"/>
    <property type="molecule type" value="Genomic_DNA"/>
</dbReference>
<sequence length="158" mass="16836">MSACPSLLQRLRDAGLRPTTARIGILQVIQAAGACGVAADEVFRQMLLRGTRVSVSTVYRAIHQLEFLGVLLQGRGEHSQRSLYRLCPVDAAESAVVRMACRGCARSVALPGTPLRSEVERRAAEQGVHPALGELVLQVDCLAPQTCAAGAPVADRVH</sequence>
<dbReference type="GO" id="GO:0008270">
    <property type="term" value="F:zinc ion binding"/>
    <property type="evidence" value="ECO:0007669"/>
    <property type="project" value="TreeGrafter"/>
</dbReference>
<proteinExistence type="predicted"/>
<reference evidence="2 3" key="1">
    <citation type="submission" date="2020-08" db="EMBL/GenBank/DDBJ databases">
        <title>Functional genomics of gut bacteria from endangered species of beetles.</title>
        <authorList>
            <person name="Carlos-Shanley C."/>
        </authorList>
    </citation>
    <scope>NUCLEOTIDE SEQUENCE [LARGE SCALE GENOMIC DNA]</scope>
    <source>
        <strain evidence="2 3">S00198</strain>
    </source>
</reference>
<accession>A0A7X0P9U1</accession>
<dbReference type="InterPro" id="IPR002481">
    <property type="entry name" value="FUR"/>
</dbReference>
<name>A0A7X0P9U1_9BURK</name>
<dbReference type="PANTHER" id="PTHR33202:SF7">
    <property type="entry name" value="FERRIC UPTAKE REGULATION PROTEIN"/>
    <property type="match status" value="1"/>
</dbReference>
<dbReference type="GO" id="GO:0003700">
    <property type="term" value="F:DNA-binding transcription factor activity"/>
    <property type="evidence" value="ECO:0007669"/>
    <property type="project" value="InterPro"/>
</dbReference>